<feature type="domain" description="Major facilitator superfamily (MFS) profile" evidence="7">
    <location>
        <begin position="22"/>
        <end position="435"/>
    </location>
</feature>
<evidence type="ECO:0000313" key="8">
    <source>
        <dbReference type="EMBL" id="AET67393.1"/>
    </source>
</evidence>
<feature type="transmembrane region" description="Helical" evidence="6">
    <location>
        <begin position="22"/>
        <end position="41"/>
    </location>
</feature>
<proteinExistence type="predicted"/>
<dbReference type="Pfam" id="PF00083">
    <property type="entry name" value="Sugar_tr"/>
    <property type="match status" value="1"/>
</dbReference>
<dbReference type="InterPro" id="IPR020846">
    <property type="entry name" value="MFS_dom"/>
</dbReference>
<dbReference type="InterPro" id="IPR005828">
    <property type="entry name" value="MFS_sugar_transport-like"/>
</dbReference>
<dbReference type="PANTHER" id="PTHR23508:SF10">
    <property type="entry name" value="CARBOXYLIC ACID TRANSPORTER PROTEIN HOMOLOG"/>
    <property type="match status" value="1"/>
</dbReference>
<accession>G7W617</accession>
<evidence type="ECO:0000256" key="6">
    <source>
        <dbReference type="SAM" id="Phobius"/>
    </source>
</evidence>
<keyword evidence="2" id="KW-0813">Transport</keyword>
<evidence type="ECO:0000256" key="5">
    <source>
        <dbReference type="ARBA" id="ARBA00023136"/>
    </source>
</evidence>
<feature type="transmembrane region" description="Helical" evidence="6">
    <location>
        <begin position="88"/>
        <end position="107"/>
    </location>
</feature>
<dbReference type="SUPFAM" id="SSF103473">
    <property type="entry name" value="MFS general substrate transporter"/>
    <property type="match status" value="1"/>
</dbReference>
<feature type="transmembrane region" description="Helical" evidence="6">
    <location>
        <begin position="412"/>
        <end position="431"/>
    </location>
</feature>
<dbReference type="GO" id="GO:0046943">
    <property type="term" value="F:carboxylic acid transmembrane transporter activity"/>
    <property type="evidence" value="ECO:0007669"/>
    <property type="project" value="TreeGrafter"/>
</dbReference>
<evidence type="ECO:0000256" key="4">
    <source>
        <dbReference type="ARBA" id="ARBA00022989"/>
    </source>
</evidence>
<dbReference type="InterPro" id="IPR036259">
    <property type="entry name" value="MFS_trans_sf"/>
</dbReference>
<dbReference type="eggNOG" id="COG2814">
    <property type="taxonomic scope" value="Bacteria"/>
</dbReference>
<name>G7W617_DESOD</name>
<feature type="transmembrane region" description="Helical" evidence="6">
    <location>
        <begin position="321"/>
        <end position="340"/>
    </location>
</feature>
<dbReference type="Proteomes" id="UP000006346">
    <property type="component" value="Chromosome"/>
</dbReference>
<keyword evidence="3 6" id="KW-0812">Transmembrane</keyword>
<dbReference type="EMBL" id="CP003108">
    <property type="protein sequence ID" value="AET67393.1"/>
    <property type="molecule type" value="Genomic_DNA"/>
</dbReference>
<dbReference type="KEGG" id="dor:Desor_1754"/>
<evidence type="ECO:0000313" key="9">
    <source>
        <dbReference type="Proteomes" id="UP000006346"/>
    </source>
</evidence>
<sequence length="448" mass="48152">MNKVNISEVVDELGISKYTVKIYLLIGLALIFAGYNYMIVAYTMPQLAKEWALTKIQTGSLSSWSIVGLLIGGLSAGVISDKLGRKKAFAFFVFIFSVLTFPVYYVHGFQSFALLRILGGIGFGGCIPIAVTMMSESAPTKNRGFFSASIMAFYVVGWVVAGIVAIYVVPVSGWRVCYLFGGLPAIFAVILLGVLPESTHWFLGKGRQQEAIELIKRMEIAAKGQARDWPVGTLVAPPPPKKVGVSALFSPQFRKATMALWIIYFMGSLVIYGINGWLPTLLVGKGYGLVKGYSFAVLQNVFGALGSILTGYVADIIGRRTNVIFGWIFTAAAILALGVATNQWQVVIFGMLVGMAMNWGLSGTQPLLAEGYPTEFRNTGVSSAQAFGRVGGFIGPIAAGIVQQMGVGFTGLFVFFAVPAVIGAFVAFFFVDETRGRSIESIGRTEAS</sequence>
<dbReference type="RefSeq" id="WP_014184212.1">
    <property type="nucleotide sequence ID" value="NC_016584.1"/>
</dbReference>
<dbReference type="HOGENOM" id="CLU_001265_46_4_9"/>
<feature type="transmembrane region" description="Helical" evidence="6">
    <location>
        <begin position="173"/>
        <end position="195"/>
    </location>
</feature>
<dbReference type="STRING" id="768706.Desor_1754"/>
<reference evidence="8 9" key="2">
    <citation type="journal article" date="2012" name="J. Bacteriol.">
        <title>Complete genome sequences of Desulfosporosinus orientis DSM765T, Desulfosporosinus youngiae DSM17734T, Desulfosporosinus meridiei DSM13257T, and Desulfosporosinus acidiphilus DSM22704T.</title>
        <authorList>
            <person name="Pester M."/>
            <person name="Brambilla E."/>
            <person name="Alazard D."/>
            <person name="Rattei T."/>
            <person name="Weinmaier T."/>
            <person name="Han J."/>
            <person name="Lucas S."/>
            <person name="Lapidus A."/>
            <person name="Cheng J.F."/>
            <person name="Goodwin L."/>
            <person name="Pitluck S."/>
            <person name="Peters L."/>
            <person name="Ovchinnikova G."/>
            <person name="Teshima H."/>
            <person name="Detter J.C."/>
            <person name="Han C.S."/>
            <person name="Tapia R."/>
            <person name="Land M.L."/>
            <person name="Hauser L."/>
            <person name="Kyrpides N.C."/>
            <person name="Ivanova N.N."/>
            <person name="Pagani I."/>
            <person name="Huntmann M."/>
            <person name="Wei C.L."/>
            <person name="Davenport K.W."/>
            <person name="Daligault H."/>
            <person name="Chain P.S."/>
            <person name="Chen A."/>
            <person name="Mavromatis K."/>
            <person name="Markowitz V."/>
            <person name="Szeto E."/>
            <person name="Mikhailova N."/>
            <person name="Pati A."/>
            <person name="Wagner M."/>
            <person name="Woyke T."/>
            <person name="Ollivier B."/>
            <person name="Klenk H.P."/>
            <person name="Spring S."/>
            <person name="Loy A."/>
        </authorList>
    </citation>
    <scope>NUCLEOTIDE SEQUENCE [LARGE SCALE GENOMIC DNA]</scope>
    <source>
        <strain evidence="9">ATCC 19365 / DSM 765 / NCIMB 8382 / VKM B-1628</strain>
    </source>
</reference>
<evidence type="ECO:0000259" key="7">
    <source>
        <dbReference type="PROSITE" id="PS50850"/>
    </source>
</evidence>
<feature type="transmembrane region" description="Helical" evidence="6">
    <location>
        <begin position="293"/>
        <end position="314"/>
    </location>
</feature>
<comment type="subcellular location">
    <subcellularLocation>
        <location evidence="1">Cell membrane</location>
        <topology evidence="1">Multi-pass membrane protein</topology>
    </subcellularLocation>
</comment>
<gene>
    <name evidence="8" type="ordered locus">Desor_1754</name>
</gene>
<dbReference type="PROSITE" id="PS50850">
    <property type="entry name" value="MFS"/>
    <property type="match status" value="1"/>
</dbReference>
<dbReference type="Gene3D" id="1.20.1250.20">
    <property type="entry name" value="MFS general substrate transporter like domains"/>
    <property type="match status" value="1"/>
</dbReference>
<organism evidence="8 9">
    <name type="scientific">Desulfosporosinus orientis (strain ATCC 19365 / DSM 765 / NCIMB 8382 / VKM B-1628 / Singapore I)</name>
    <name type="common">Desulfotomaculum orientis</name>
    <dbReference type="NCBI Taxonomy" id="768706"/>
    <lineage>
        <taxon>Bacteria</taxon>
        <taxon>Bacillati</taxon>
        <taxon>Bacillota</taxon>
        <taxon>Clostridia</taxon>
        <taxon>Eubacteriales</taxon>
        <taxon>Desulfitobacteriaceae</taxon>
        <taxon>Desulfosporosinus</taxon>
    </lineage>
</organism>
<keyword evidence="4 6" id="KW-1133">Transmembrane helix</keyword>
<dbReference type="AlphaFoldDB" id="G7W617"/>
<evidence type="ECO:0000256" key="1">
    <source>
        <dbReference type="ARBA" id="ARBA00004651"/>
    </source>
</evidence>
<dbReference type="PROSITE" id="PS00216">
    <property type="entry name" value="SUGAR_TRANSPORT_1"/>
    <property type="match status" value="1"/>
</dbReference>
<keyword evidence="5 6" id="KW-0472">Membrane</keyword>
<dbReference type="PANTHER" id="PTHR23508">
    <property type="entry name" value="CARBOXYLIC ACID TRANSPORTER PROTEIN HOMOLOG"/>
    <property type="match status" value="1"/>
</dbReference>
<dbReference type="OrthoDB" id="9787026at2"/>
<feature type="transmembrane region" description="Helical" evidence="6">
    <location>
        <begin position="258"/>
        <end position="278"/>
    </location>
</feature>
<protein>
    <submittedName>
        <fullName evidence="8">Arabinose efflux permease family protein</fullName>
    </submittedName>
</protein>
<dbReference type="GO" id="GO:0005886">
    <property type="term" value="C:plasma membrane"/>
    <property type="evidence" value="ECO:0007669"/>
    <property type="project" value="UniProtKB-SubCell"/>
</dbReference>
<dbReference type="PATRIC" id="fig|768706.3.peg.1760"/>
<keyword evidence="9" id="KW-1185">Reference proteome</keyword>
<feature type="transmembrane region" description="Helical" evidence="6">
    <location>
        <begin position="61"/>
        <end position="79"/>
    </location>
</feature>
<dbReference type="InterPro" id="IPR005829">
    <property type="entry name" value="Sugar_transporter_CS"/>
</dbReference>
<feature type="transmembrane region" description="Helical" evidence="6">
    <location>
        <begin position="145"/>
        <end position="167"/>
    </location>
</feature>
<feature type="transmembrane region" description="Helical" evidence="6">
    <location>
        <begin position="113"/>
        <end position="133"/>
    </location>
</feature>
<evidence type="ECO:0000256" key="3">
    <source>
        <dbReference type="ARBA" id="ARBA00022692"/>
    </source>
</evidence>
<evidence type="ECO:0000256" key="2">
    <source>
        <dbReference type="ARBA" id="ARBA00022448"/>
    </source>
</evidence>
<reference evidence="9" key="1">
    <citation type="submission" date="2011-11" db="EMBL/GenBank/DDBJ databases">
        <title>Complete sequence of Desulfosporosinus orientis DSM 765.</title>
        <authorList>
            <person name="Lucas S."/>
            <person name="Han J."/>
            <person name="Lapidus A."/>
            <person name="Cheng J.-F."/>
            <person name="Goodwin L."/>
            <person name="Pitluck S."/>
            <person name="Peters L."/>
            <person name="Ovchinnikova G."/>
            <person name="Teshima H."/>
            <person name="Detter J.C."/>
            <person name="Han C."/>
            <person name="Tapia R."/>
            <person name="Land M."/>
            <person name="Hauser L."/>
            <person name="Kyrpides N."/>
            <person name="Ivanova N."/>
            <person name="Pagani I."/>
            <person name="Pester M."/>
            <person name="Spring S."/>
            <person name="Ollivier B."/>
            <person name="Rattei T."/>
            <person name="Klenk H.-P."/>
            <person name="Wagner M."/>
            <person name="Loy A."/>
            <person name="Woyke T."/>
        </authorList>
    </citation>
    <scope>NUCLEOTIDE SEQUENCE [LARGE SCALE GENOMIC DNA]</scope>
    <source>
        <strain evidence="9">ATCC 19365 / DSM 765 / NCIMB 8382 / VKM B-1628</strain>
    </source>
</reference>